<protein>
    <recommendedName>
        <fullName evidence="4">Addiction module toxin RelE</fullName>
    </recommendedName>
</protein>
<feature type="transmembrane region" description="Helical" evidence="1">
    <location>
        <begin position="75"/>
        <end position="98"/>
    </location>
</feature>
<evidence type="ECO:0000256" key="1">
    <source>
        <dbReference type="SAM" id="Phobius"/>
    </source>
</evidence>
<organism evidence="2 3">
    <name type="scientific">Dyella humi</name>
    <dbReference type="NCBI Taxonomy" id="1770547"/>
    <lineage>
        <taxon>Bacteria</taxon>
        <taxon>Pseudomonadati</taxon>
        <taxon>Pseudomonadota</taxon>
        <taxon>Gammaproteobacteria</taxon>
        <taxon>Lysobacterales</taxon>
        <taxon>Rhodanobacteraceae</taxon>
        <taxon>Dyella</taxon>
    </lineage>
</organism>
<keyword evidence="1" id="KW-0472">Membrane</keyword>
<name>A0ABW8IKX0_9GAMM</name>
<keyword evidence="3" id="KW-1185">Reference proteome</keyword>
<dbReference type="Proteomes" id="UP001620409">
    <property type="component" value="Unassembled WGS sequence"/>
</dbReference>
<evidence type="ECO:0000313" key="2">
    <source>
        <dbReference type="EMBL" id="MFK2855374.1"/>
    </source>
</evidence>
<evidence type="ECO:0000313" key="3">
    <source>
        <dbReference type="Proteomes" id="UP001620409"/>
    </source>
</evidence>
<evidence type="ECO:0008006" key="4">
    <source>
        <dbReference type="Google" id="ProtNLM"/>
    </source>
</evidence>
<comment type="caution">
    <text evidence="2">The sequence shown here is derived from an EMBL/GenBank/DDBJ whole genome shotgun (WGS) entry which is preliminary data.</text>
</comment>
<sequence>MTNEPDWFDQDFKDWLAHYRERGRKHAAFGKKVKACIRHIKRNPEHFALASEEAEGLDDLRSAKFYAPDGRQFRIFFTFNFGIVEILRLVLASSGYVAKLKVAVKKS</sequence>
<dbReference type="RefSeq" id="WP_380012107.1">
    <property type="nucleotide sequence ID" value="NZ_JADIKI010000023.1"/>
</dbReference>
<reference evidence="2 3" key="1">
    <citation type="submission" date="2020-10" db="EMBL/GenBank/DDBJ databases">
        <title>Phylogeny of dyella-like bacteria.</title>
        <authorList>
            <person name="Fu J."/>
        </authorList>
    </citation>
    <scope>NUCLEOTIDE SEQUENCE [LARGE SCALE GENOMIC DNA]</scope>
    <source>
        <strain evidence="2 3">DHG40</strain>
    </source>
</reference>
<accession>A0ABW8IKX0</accession>
<keyword evidence="1" id="KW-1133">Transmembrane helix</keyword>
<proteinExistence type="predicted"/>
<keyword evidence="1" id="KW-0812">Transmembrane</keyword>
<gene>
    <name evidence="2" type="ORF">ISP18_12300</name>
</gene>
<dbReference type="EMBL" id="JADIKI010000023">
    <property type="protein sequence ID" value="MFK2855374.1"/>
    <property type="molecule type" value="Genomic_DNA"/>
</dbReference>